<proteinExistence type="predicted"/>
<gene>
    <name evidence="3" type="ORF">SAMN05421509_101474</name>
</gene>
<dbReference type="Proteomes" id="UP000219023">
    <property type="component" value="Unassembled WGS sequence"/>
</dbReference>
<keyword evidence="2" id="KW-0812">Transmembrane</keyword>
<dbReference type="AlphaFoldDB" id="A0A285VDD2"/>
<evidence type="ECO:0000256" key="2">
    <source>
        <dbReference type="SAM" id="Phobius"/>
    </source>
</evidence>
<dbReference type="OrthoDB" id="9182865at2"/>
<organism evidence="3 4">
    <name type="scientific">Chromohalobacter canadensis</name>
    <dbReference type="NCBI Taxonomy" id="141389"/>
    <lineage>
        <taxon>Bacteria</taxon>
        <taxon>Pseudomonadati</taxon>
        <taxon>Pseudomonadota</taxon>
        <taxon>Gammaproteobacteria</taxon>
        <taxon>Oceanospirillales</taxon>
        <taxon>Halomonadaceae</taxon>
        <taxon>Chromohalobacter</taxon>
    </lineage>
</organism>
<reference evidence="3 4" key="1">
    <citation type="submission" date="2017-08" db="EMBL/GenBank/DDBJ databases">
        <authorList>
            <person name="de Groot N.N."/>
        </authorList>
    </citation>
    <scope>NUCLEOTIDE SEQUENCE [LARGE SCALE GENOMIC DNA]</scope>
    <source>
        <strain evidence="3 4">USBA 855</strain>
    </source>
</reference>
<keyword evidence="2" id="KW-1133">Transmembrane helix</keyword>
<dbReference type="Pfam" id="PF10097">
    <property type="entry name" value="DUF2335"/>
    <property type="match status" value="1"/>
</dbReference>
<evidence type="ECO:0000256" key="1">
    <source>
        <dbReference type="SAM" id="MobiDB-lite"/>
    </source>
</evidence>
<sequence>MPSTTPPNGEQPSQRDLSLQDGQQVDEETQKEFVGLIEQLHHGQLSEEEQVRLGDLIVSAPTPEPQNQSVAMMRQVSYQGPLPPPEQLNAYDEETRRLIVNMAVDEQHHTHDMRSKGLEGAIKKDERGQRYGLTVAIVGLVAATVIAPFSSVAAGVIGTLDLVGMVAIFVAPRILEKQRTGSQPPEDDA</sequence>
<name>A0A285VDD2_9GAMM</name>
<protein>
    <submittedName>
        <fullName evidence="3">Uncharacterized membrane protein</fullName>
    </submittedName>
</protein>
<keyword evidence="2" id="KW-0472">Membrane</keyword>
<accession>A0A285VDD2</accession>
<dbReference type="RefSeq" id="WP_097021691.1">
    <property type="nucleotide sequence ID" value="NZ_OBQJ01000001.1"/>
</dbReference>
<feature type="compositionally biased region" description="Polar residues" evidence="1">
    <location>
        <begin position="1"/>
        <end position="23"/>
    </location>
</feature>
<feature type="transmembrane region" description="Helical" evidence="2">
    <location>
        <begin position="131"/>
        <end position="150"/>
    </location>
</feature>
<evidence type="ECO:0000313" key="4">
    <source>
        <dbReference type="Proteomes" id="UP000219023"/>
    </source>
</evidence>
<dbReference type="EMBL" id="OBQJ01000001">
    <property type="protein sequence ID" value="SOC51957.1"/>
    <property type="molecule type" value="Genomic_DNA"/>
</dbReference>
<feature type="transmembrane region" description="Helical" evidence="2">
    <location>
        <begin position="156"/>
        <end position="175"/>
    </location>
</feature>
<feature type="region of interest" description="Disordered" evidence="1">
    <location>
        <begin position="1"/>
        <end position="26"/>
    </location>
</feature>
<dbReference type="InterPro" id="IPR019284">
    <property type="entry name" value="RP532"/>
</dbReference>
<evidence type="ECO:0000313" key="3">
    <source>
        <dbReference type="EMBL" id="SOC51957.1"/>
    </source>
</evidence>